<dbReference type="AlphaFoldDB" id="A0AAV7BCD5"/>
<dbReference type="Proteomes" id="UP000824782">
    <property type="component" value="Unassembled WGS sequence"/>
</dbReference>
<evidence type="ECO:0000313" key="2">
    <source>
        <dbReference type="EMBL" id="KAG8570189.1"/>
    </source>
</evidence>
<organism evidence="2 3">
    <name type="scientific">Engystomops pustulosus</name>
    <name type="common">Tungara frog</name>
    <name type="synonym">Physalaemus pustulosus</name>
    <dbReference type="NCBI Taxonomy" id="76066"/>
    <lineage>
        <taxon>Eukaryota</taxon>
        <taxon>Metazoa</taxon>
        <taxon>Chordata</taxon>
        <taxon>Craniata</taxon>
        <taxon>Vertebrata</taxon>
        <taxon>Euteleostomi</taxon>
        <taxon>Amphibia</taxon>
        <taxon>Batrachia</taxon>
        <taxon>Anura</taxon>
        <taxon>Neobatrachia</taxon>
        <taxon>Hyloidea</taxon>
        <taxon>Leptodactylidae</taxon>
        <taxon>Leiuperinae</taxon>
        <taxon>Engystomops</taxon>
    </lineage>
</organism>
<accession>A0AAV7BCD5</accession>
<reference evidence="2" key="1">
    <citation type="thesis" date="2020" institute="ProQuest LLC" country="789 East Eisenhower Parkway, Ann Arbor, MI, USA">
        <title>Comparative Genomics and Chromosome Evolution.</title>
        <authorList>
            <person name="Mudd A.B."/>
        </authorList>
    </citation>
    <scope>NUCLEOTIDE SEQUENCE</scope>
    <source>
        <strain evidence="2">237g6f4</strain>
        <tissue evidence="2">Blood</tissue>
    </source>
</reference>
<name>A0AAV7BCD5_ENGPU</name>
<proteinExistence type="predicted"/>
<feature type="compositionally biased region" description="Low complexity" evidence="1">
    <location>
        <begin position="141"/>
        <end position="155"/>
    </location>
</feature>
<dbReference type="EMBL" id="WNYA01000005">
    <property type="protein sequence ID" value="KAG8570189.1"/>
    <property type="molecule type" value="Genomic_DNA"/>
</dbReference>
<comment type="caution">
    <text evidence="2">The sequence shown here is derived from an EMBL/GenBank/DDBJ whole genome shotgun (WGS) entry which is preliminary data.</text>
</comment>
<evidence type="ECO:0000256" key="1">
    <source>
        <dbReference type="SAM" id="MobiDB-lite"/>
    </source>
</evidence>
<evidence type="ECO:0000313" key="3">
    <source>
        <dbReference type="Proteomes" id="UP000824782"/>
    </source>
</evidence>
<keyword evidence="3" id="KW-1185">Reference proteome</keyword>
<feature type="region of interest" description="Disordered" evidence="1">
    <location>
        <begin position="102"/>
        <end position="188"/>
    </location>
</feature>
<gene>
    <name evidence="2" type="ORF">GDO81_011137</name>
</gene>
<protein>
    <submittedName>
        <fullName evidence="2">Uncharacterized protein</fullName>
    </submittedName>
</protein>
<sequence>MSKKEQRSHPHRTSIEQLLKCYGSDHSRKLWKSETKAAISHTSSDSGTLSHLSASRHLEQRLRPQTCAACKVRTSSRLPNTLPKAAKMQPLHRTHHLPYYSVTTNNKRPNAKHKTRTGGEVTVLLQRPRCKDLLPCNGKRSSSGQGHSSSSSSMLSEEKVTSSSPFLPALPQSGFLSAPSGGGLDRTYHPDPELRQWIVEFGGDKEAAFMARGLQKLQLAYEAGKAEMHPSARRKPATNKC</sequence>